<keyword evidence="3 5" id="KW-1133">Transmembrane helix</keyword>
<keyword evidence="4 5" id="KW-0472">Membrane</keyword>
<evidence type="ECO:0000256" key="1">
    <source>
        <dbReference type="ARBA" id="ARBA00004141"/>
    </source>
</evidence>
<feature type="transmembrane region" description="Helical" evidence="5">
    <location>
        <begin position="239"/>
        <end position="260"/>
    </location>
</feature>
<evidence type="ECO:0000256" key="4">
    <source>
        <dbReference type="ARBA" id="ARBA00023136"/>
    </source>
</evidence>
<name>A0ABX5Q3Y6_9BACL</name>
<evidence type="ECO:0000313" key="7">
    <source>
        <dbReference type="EMBL" id="QAA21362.1"/>
    </source>
</evidence>
<dbReference type="PANTHER" id="PTHR43077:SF5">
    <property type="entry name" value="PHAGE INFECTION PROTEIN"/>
    <property type="match status" value="1"/>
</dbReference>
<keyword evidence="2 5" id="KW-0812">Transmembrane</keyword>
<proteinExistence type="predicted"/>
<sequence>MKNKLIWVIPIVASLILMVLSTAFYPAYNPKAKNIPLAVVNNDHGVEAQGSEINIGKQLVDTMTSSKNGNNTIEWHKIKNEKELTKGLKNKEYVGAIIIDKNFSQNAMSYSQSIIIKQKQAEMKEKIDSGQLSKEQIEKMKEQVSQSSENQLSKPQNAEIKIVANEGANPQLAQAATQILSGMTTKINEQISNQNIQILSDHNIDVPGSDIRSLKDPIKVDSQSINKIKEHQASGNAQGVMFTPIWLASMIISVLTFFVFRNNDKLLSTKQKSKNAILLPIGMIVSSFIGGFVYVYYTDWVMSFDFNQPAITAVYISFAIVGFSSLLVGIMSWIGLATIPIFILFLFFTIQSVMLPKQMIPEFYQNYIVPWNPFGHYMSTLRDILYTGADLTSNGTIWMFLIFTILGLGSLIIATYAKKKSIDIK</sequence>
<keyword evidence="8" id="KW-1185">Reference proteome</keyword>
<dbReference type="InterPro" id="IPR051328">
    <property type="entry name" value="T7SS_ABC-Transporter"/>
</dbReference>
<evidence type="ECO:0000256" key="5">
    <source>
        <dbReference type="SAM" id="Phobius"/>
    </source>
</evidence>
<evidence type="ECO:0000256" key="2">
    <source>
        <dbReference type="ARBA" id="ARBA00022692"/>
    </source>
</evidence>
<feature type="domain" description="ABC-2 type transporter transmembrane" evidence="6">
    <location>
        <begin position="7"/>
        <end position="412"/>
    </location>
</feature>
<evidence type="ECO:0000313" key="8">
    <source>
        <dbReference type="Proteomes" id="UP000285882"/>
    </source>
</evidence>
<feature type="transmembrane region" description="Helical" evidence="5">
    <location>
        <begin position="7"/>
        <end position="28"/>
    </location>
</feature>
<dbReference type="Pfam" id="PF12698">
    <property type="entry name" value="ABC2_membrane_3"/>
    <property type="match status" value="1"/>
</dbReference>
<organism evidence="7 8">
    <name type="scientific">Sporolactobacillus terrae</name>
    <dbReference type="NCBI Taxonomy" id="269673"/>
    <lineage>
        <taxon>Bacteria</taxon>
        <taxon>Bacillati</taxon>
        <taxon>Bacillota</taxon>
        <taxon>Bacilli</taxon>
        <taxon>Bacillales</taxon>
        <taxon>Sporolactobacillaceae</taxon>
        <taxon>Sporolactobacillus</taxon>
    </lineage>
</organism>
<accession>A0ABX5Q3Y6</accession>
<dbReference type="Proteomes" id="UP000285882">
    <property type="component" value="Chromosome"/>
</dbReference>
<gene>
    <name evidence="7" type="ORF">C0674_01225</name>
</gene>
<reference evidence="7 8" key="1">
    <citation type="submission" date="2018-01" db="EMBL/GenBank/DDBJ databases">
        <title>Complete genome sequencing of Sporolactobacillus terrae DLG3.</title>
        <authorList>
            <person name="Nam Y.-D."/>
            <person name="Kang J."/>
            <person name="Chung W.-H."/>
        </authorList>
    </citation>
    <scope>NUCLEOTIDE SEQUENCE [LARGE SCALE GENOMIC DNA]</scope>
    <source>
        <strain evidence="7 8">DLG3</strain>
    </source>
</reference>
<evidence type="ECO:0000259" key="6">
    <source>
        <dbReference type="Pfam" id="PF12698"/>
    </source>
</evidence>
<dbReference type="SUPFAM" id="SSF103473">
    <property type="entry name" value="MFS general substrate transporter"/>
    <property type="match status" value="1"/>
</dbReference>
<feature type="transmembrane region" description="Helical" evidence="5">
    <location>
        <begin position="333"/>
        <end position="354"/>
    </location>
</feature>
<comment type="subcellular location">
    <subcellularLocation>
        <location evidence="1">Membrane</location>
        <topology evidence="1">Multi-pass membrane protein</topology>
    </subcellularLocation>
</comment>
<dbReference type="InterPro" id="IPR036259">
    <property type="entry name" value="MFS_trans_sf"/>
</dbReference>
<dbReference type="RefSeq" id="WP_028976894.1">
    <property type="nucleotide sequence ID" value="NZ_CP025688.1"/>
</dbReference>
<dbReference type="EMBL" id="CP025688">
    <property type="protein sequence ID" value="QAA21362.1"/>
    <property type="molecule type" value="Genomic_DNA"/>
</dbReference>
<feature type="transmembrane region" description="Helical" evidence="5">
    <location>
        <begin position="309"/>
        <end position="328"/>
    </location>
</feature>
<evidence type="ECO:0000256" key="3">
    <source>
        <dbReference type="ARBA" id="ARBA00022989"/>
    </source>
</evidence>
<feature type="transmembrane region" description="Helical" evidence="5">
    <location>
        <begin position="397"/>
        <end position="417"/>
    </location>
</feature>
<protein>
    <submittedName>
        <fullName evidence="7">DUF3533 domain-containing protein</fullName>
    </submittedName>
</protein>
<dbReference type="Gene3D" id="3.40.1710.10">
    <property type="entry name" value="abc type-2 transporter like domain"/>
    <property type="match status" value="1"/>
</dbReference>
<feature type="transmembrane region" description="Helical" evidence="5">
    <location>
        <begin position="276"/>
        <end position="297"/>
    </location>
</feature>
<dbReference type="InterPro" id="IPR013525">
    <property type="entry name" value="ABC2_TM"/>
</dbReference>
<dbReference type="PANTHER" id="PTHR43077">
    <property type="entry name" value="TRANSPORT PERMEASE YVFS-RELATED"/>
    <property type="match status" value="1"/>
</dbReference>